<proteinExistence type="predicted"/>
<accession>A0AAE5T0C4</accession>
<dbReference type="AlphaFoldDB" id="A0AAE5T0C4"/>
<feature type="domain" description="Major facilitator superfamily (MFS) profile" evidence="7">
    <location>
        <begin position="8"/>
        <end position="439"/>
    </location>
</feature>
<name>A0AAE5T0C4_STACR</name>
<evidence type="ECO:0000256" key="6">
    <source>
        <dbReference type="SAM" id="Phobius"/>
    </source>
</evidence>
<dbReference type="InterPro" id="IPR036259">
    <property type="entry name" value="MFS_trans_sf"/>
</dbReference>
<gene>
    <name evidence="8" type="ORF">BU653_11265</name>
</gene>
<feature type="transmembrane region" description="Helical" evidence="6">
    <location>
        <begin position="322"/>
        <end position="339"/>
    </location>
</feature>
<feature type="transmembrane region" description="Helical" evidence="6">
    <location>
        <begin position="98"/>
        <end position="119"/>
    </location>
</feature>
<feature type="transmembrane region" description="Helical" evidence="6">
    <location>
        <begin position="260"/>
        <end position="281"/>
    </location>
</feature>
<dbReference type="InterPro" id="IPR011701">
    <property type="entry name" value="MFS"/>
</dbReference>
<dbReference type="GO" id="GO:0005886">
    <property type="term" value="C:plasma membrane"/>
    <property type="evidence" value="ECO:0007669"/>
    <property type="project" value="UniProtKB-SubCell"/>
</dbReference>
<feature type="transmembrane region" description="Helical" evidence="6">
    <location>
        <begin position="345"/>
        <end position="363"/>
    </location>
</feature>
<dbReference type="RefSeq" id="WP_107360860.1">
    <property type="nucleotide sequence ID" value="NZ_PZBZ01000103.1"/>
</dbReference>
<feature type="transmembrane region" description="Helical" evidence="6">
    <location>
        <begin position="7"/>
        <end position="30"/>
    </location>
</feature>
<evidence type="ECO:0000256" key="5">
    <source>
        <dbReference type="ARBA" id="ARBA00023136"/>
    </source>
</evidence>
<feature type="transmembrane region" description="Helical" evidence="6">
    <location>
        <begin position="384"/>
        <end position="411"/>
    </location>
</feature>
<organism evidence="8 9">
    <name type="scientific">Staphylococcus chromogenes</name>
    <name type="common">Staphylococcus hyicus subsp. chromogenes</name>
    <dbReference type="NCBI Taxonomy" id="46126"/>
    <lineage>
        <taxon>Bacteria</taxon>
        <taxon>Bacillati</taxon>
        <taxon>Bacillota</taxon>
        <taxon>Bacilli</taxon>
        <taxon>Bacillales</taxon>
        <taxon>Staphylococcaceae</taxon>
        <taxon>Staphylococcus</taxon>
    </lineage>
</organism>
<evidence type="ECO:0000256" key="3">
    <source>
        <dbReference type="ARBA" id="ARBA00022692"/>
    </source>
</evidence>
<feature type="transmembrane region" description="Helical" evidence="6">
    <location>
        <begin position="219"/>
        <end position="239"/>
    </location>
</feature>
<reference evidence="8 9" key="1">
    <citation type="journal article" date="2016" name="Front. Microbiol.">
        <title>Comprehensive Phylogenetic Analysis of Bovine Non-aureus Staphylococci Species Based on Whole-Genome Sequencing.</title>
        <authorList>
            <person name="Naushad S."/>
            <person name="Barkema H.W."/>
            <person name="Luby C."/>
            <person name="Condas L.A."/>
            <person name="Nobrega D.B."/>
            <person name="Carson D.A."/>
            <person name="De Buck J."/>
        </authorList>
    </citation>
    <scope>NUCLEOTIDE SEQUENCE [LARGE SCALE GENOMIC DNA]</scope>
    <source>
        <strain evidence="8 9">SNUC 505</strain>
    </source>
</reference>
<sequence length="444" mass="49575">MKIKQINIIVSLVLIMFMSAIETTIVAIALPTMRKALQTDASIALVFTIYFVGIVTAIPVISEMMSRIKVRMITLIGLCFFIGGSLLAGLSGNFELLLLARFIQGIGAGVNMSLAQIVPKLAFEIPFRYKVMGIVGSVWGISSIIGPFIGGVILEWTTWHWLFFINVPIGLVAMILVVLSYHFDNETIQKHPVDFKGILGFYFVIALFMLLVSTFKLQWIYLVGIALFLISGWGMIQYFKRQSRPFIALKEFTPTVRLAFFTDLLIAMILIGFNVFIPSYLQDTLNLTPLQSGLVIFPLSVGWLIINFTLDKIEARLSLKMLYISLLSILLLASLSVFFNVMHPIFIAITVFFAGMSFGSAYTKDSVLVQESVSADQMKKMMSLFTLTRNLGNAIGSAIMGTVYGLSIAIFHFPIQHVMLLTLVLIIILILLWIVNARRINTHN</sequence>
<feature type="transmembrane region" description="Helical" evidence="6">
    <location>
        <begin position="42"/>
        <end position="61"/>
    </location>
</feature>
<keyword evidence="3 6" id="KW-0812">Transmembrane</keyword>
<dbReference type="InterPro" id="IPR020846">
    <property type="entry name" value="MFS_dom"/>
</dbReference>
<feature type="transmembrane region" description="Helical" evidence="6">
    <location>
        <begin position="159"/>
        <end position="181"/>
    </location>
</feature>
<dbReference type="PANTHER" id="PTHR23501">
    <property type="entry name" value="MAJOR FACILITATOR SUPERFAMILY"/>
    <property type="match status" value="1"/>
</dbReference>
<feature type="transmembrane region" description="Helical" evidence="6">
    <location>
        <begin position="73"/>
        <end position="92"/>
    </location>
</feature>
<comment type="caution">
    <text evidence="8">The sequence shown here is derived from an EMBL/GenBank/DDBJ whole genome shotgun (WGS) entry which is preliminary data.</text>
</comment>
<dbReference type="PANTHER" id="PTHR23501:SF191">
    <property type="entry name" value="VACUOLAR BASIC AMINO ACID TRANSPORTER 4"/>
    <property type="match status" value="1"/>
</dbReference>
<dbReference type="Proteomes" id="UP000242704">
    <property type="component" value="Unassembled WGS sequence"/>
</dbReference>
<dbReference type="Pfam" id="PF07690">
    <property type="entry name" value="MFS_1"/>
    <property type="match status" value="1"/>
</dbReference>
<evidence type="ECO:0000259" key="7">
    <source>
        <dbReference type="PROSITE" id="PS50850"/>
    </source>
</evidence>
<keyword evidence="5 6" id="KW-0472">Membrane</keyword>
<dbReference type="InterPro" id="IPR053573">
    <property type="entry name" value="MFS_Drug_Efflux_Pump"/>
</dbReference>
<protein>
    <submittedName>
        <fullName evidence="8">MFS transporter</fullName>
    </submittedName>
</protein>
<evidence type="ECO:0000256" key="1">
    <source>
        <dbReference type="ARBA" id="ARBA00004651"/>
    </source>
</evidence>
<feature type="transmembrane region" description="Helical" evidence="6">
    <location>
        <begin position="193"/>
        <end position="213"/>
    </location>
</feature>
<evidence type="ECO:0000313" key="8">
    <source>
        <dbReference type="EMBL" id="PTG11392.1"/>
    </source>
</evidence>
<dbReference type="PRINTS" id="PR01036">
    <property type="entry name" value="TCRTETB"/>
</dbReference>
<evidence type="ECO:0000256" key="2">
    <source>
        <dbReference type="ARBA" id="ARBA00022448"/>
    </source>
</evidence>
<feature type="transmembrane region" description="Helical" evidence="6">
    <location>
        <begin position="417"/>
        <end position="435"/>
    </location>
</feature>
<dbReference type="PROSITE" id="PS50850">
    <property type="entry name" value="MFS"/>
    <property type="match status" value="1"/>
</dbReference>
<keyword evidence="2" id="KW-0813">Transport</keyword>
<evidence type="ECO:0000313" key="9">
    <source>
        <dbReference type="Proteomes" id="UP000242704"/>
    </source>
</evidence>
<keyword evidence="4 6" id="KW-1133">Transmembrane helix</keyword>
<dbReference type="GO" id="GO:0022857">
    <property type="term" value="F:transmembrane transporter activity"/>
    <property type="evidence" value="ECO:0007669"/>
    <property type="project" value="InterPro"/>
</dbReference>
<dbReference type="SUPFAM" id="SSF103473">
    <property type="entry name" value="MFS general substrate transporter"/>
    <property type="match status" value="1"/>
</dbReference>
<evidence type="ECO:0000256" key="4">
    <source>
        <dbReference type="ARBA" id="ARBA00022989"/>
    </source>
</evidence>
<dbReference type="NCBIfam" id="NF040895">
    <property type="entry name" value="MFS_effux_SdrM"/>
    <property type="match status" value="1"/>
</dbReference>
<dbReference type="Gene3D" id="1.20.1720.10">
    <property type="entry name" value="Multidrug resistance protein D"/>
    <property type="match status" value="1"/>
</dbReference>
<feature type="transmembrane region" description="Helical" evidence="6">
    <location>
        <begin position="131"/>
        <end position="153"/>
    </location>
</feature>
<dbReference type="EMBL" id="PZBZ01000103">
    <property type="protein sequence ID" value="PTG11392.1"/>
    <property type="molecule type" value="Genomic_DNA"/>
</dbReference>
<comment type="subcellular location">
    <subcellularLocation>
        <location evidence="1">Cell membrane</location>
        <topology evidence="1">Multi-pass membrane protein</topology>
    </subcellularLocation>
</comment>
<feature type="transmembrane region" description="Helical" evidence="6">
    <location>
        <begin position="293"/>
        <end position="310"/>
    </location>
</feature>
<dbReference type="Gene3D" id="1.20.1250.20">
    <property type="entry name" value="MFS general substrate transporter like domains"/>
    <property type="match status" value="1"/>
</dbReference>